<dbReference type="PANTHER" id="PTHR42830:SF1">
    <property type="entry name" value="OSMOTICALLY INDUCIBLE FAMILY PROTEIN"/>
    <property type="match status" value="1"/>
</dbReference>
<dbReference type="NCBIfam" id="TIGR03562">
    <property type="entry name" value="osmo_induc_OsmC"/>
    <property type="match status" value="1"/>
</dbReference>
<dbReference type="Gene3D" id="3.30.300.20">
    <property type="match status" value="1"/>
</dbReference>
<proteinExistence type="predicted"/>
<keyword evidence="2" id="KW-1185">Reference proteome</keyword>
<accession>A0A4U1CB28</accession>
<evidence type="ECO:0000313" key="1">
    <source>
        <dbReference type="EMBL" id="TKC00908.1"/>
    </source>
</evidence>
<name>A0A4U1CB28_9SPHI</name>
<evidence type="ECO:0000313" key="2">
    <source>
        <dbReference type="Proteomes" id="UP000308181"/>
    </source>
</evidence>
<gene>
    <name evidence="1" type="ORF">FA046_04315</name>
</gene>
<dbReference type="GO" id="GO:0006979">
    <property type="term" value="P:response to oxidative stress"/>
    <property type="evidence" value="ECO:0007669"/>
    <property type="project" value="InterPro"/>
</dbReference>
<dbReference type="InterPro" id="IPR019904">
    <property type="entry name" value="Peroxiredoxin_OsmC"/>
</dbReference>
<dbReference type="OrthoDB" id="9807532at2"/>
<comment type="caution">
    <text evidence="1">The sequence shown here is derived from an EMBL/GenBank/DDBJ whole genome shotgun (WGS) entry which is preliminary data.</text>
</comment>
<dbReference type="InterPro" id="IPR003718">
    <property type="entry name" value="OsmC/Ohr_fam"/>
</dbReference>
<dbReference type="AlphaFoldDB" id="A0A4U1CB28"/>
<dbReference type="InterPro" id="IPR052707">
    <property type="entry name" value="OsmC_Ohr_Peroxiredoxin"/>
</dbReference>
<dbReference type="InterPro" id="IPR015946">
    <property type="entry name" value="KH_dom-like_a/b"/>
</dbReference>
<dbReference type="PANTHER" id="PTHR42830">
    <property type="entry name" value="OSMOTICALLY INDUCIBLE FAMILY PROTEIN"/>
    <property type="match status" value="1"/>
</dbReference>
<sequence>MSIKRNVTAVWTGTGLEGKGTLKSANNFFNETPYSSKNRFQNEDGILGTNPEELIAAAHSGCFAMALSFAITEAGFTPDELKVTATVTLDKVESGYGITGITLQLQGKVTGLSEEKFKELAEGAKTGCPVSKALSAIPITLETTFVS</sequence>
<protein>
    <submittedName>
        <fullName evidence="1">OsmC family protein</fullName>
    </submittedName>
</protein>
<dbReference type="Pfam" id="PF02566">
    <property type="entry name" value="OsmC"/>
    <property type="match status" value="1"/>
</dbReference>
<dbReference type="RefSeq" id="WP_136825113.1">
    <property type="nucleotide sequence ID" value="NZ_SWBP01000001.1"/>
</dbReference>
<dbReference type="SUPFAM" id="SSF82784">
    <property type="entry name" value="OsmC-like"/>
    <property type="match status" value="1"/>
</dbReference>
<dbReference type="Proteomes" id="UP000308181">
    <property type="component" value="Unassembled WGS sequence"/>
</dbReference>
<reference evidence="1 2" key="1">
    <citation type="submission" date="2019-04" db="EMBL/GenBank/DDBJ databases">
        <title>Pedobacter sp. AR-3-17 sp. nov., isolated from Arctic soil.</title>
        <authorList>
            <person name="Dahal R.H."/>
            <person name="Kim D.-U."/>
        </authorList>
    </citation>
    <scope>NUCLEOTIDE SEQUENCE [LARGE SCALE GENOMIC DNA]</scope>
    <source>
        <strain evidence="1 2">AR-3-17</strain>
    </source>
</reference>
<organism evidence="1 2">
    <name type="scientific">Pedobacter cryophilus</name>
    <dbReference type="NCBI Taxonomy" id="2571271"/>
    <lineage>
        <taxon>Bacteria</taxon>
        <taxon>Pseudomonadati</taxon>
        <taxon>Bacteroidota</taxon>
        <taxon>Sphingobacteriia</taxon>
        <taxon>Sphingobacteriales</taxon>
        <taxon>Sphingobacteriaceae</taxon>
        <taxon>Pedobacter</taxon>
    </lineage>
</organism>
<dbReference type="EMBL" id="SWBP01000001">
    <property type="protein sequence ID" value="TKC00908.1"/>
    <property type="molecule type" value="Genomic_DNA"/>
</dbReference>
<dbReference type="InterPro" id="IPR036102">
    <property type="entry name" value="OsmC/Ohrsf"/>
</dbReference>
<dbReference type="GO" id="GO:0004601">
    <property type="term" value="F:peroxidase activity"/>
    <property type="evidence" value="ECO:0007669"/>
    <property type="project" value="InterPro"/>
</dbReference>